<proteinExistence type="predicted"/>
<feature type="compositionally biased region" description="Basic and acidic residues" evidence="1">
    <location>
        <begin position="153"/>
        <end position="184"/>
    </location>
</feature>
<dbReference type="AlphaFoldDB" id="A0AAW8DHF1"/>
<accession>A0AAW8DHF1</accession>
<evidence type="ECO:0000256" key="1">
    <source>
        <dbReference type="SAM" id="MobiDB-lite"/>
    </source>
</evidence>
<evidence type="ECO:0000313" key="5">
    <source>
        <dbReference type="Proteomes" id="UP001242995"/>
    </source>
</evidence>
<gene>
    <name evidence="2" type="ORF">J2S90_001544</name>
    <name evidence="3" type="ORF">J2S93_002409</name>
</gene>
<feature type="compositionally biased region" description="Basic and acidic residues" evidence="1">
    <location>
        <begin position="71"/>
        <end position="100"/>
    </location>
</feature>
<feature type="region of interest" description="Disordered" evidence="1">
    <location>
        <begin position="1"/>
        <end position="209"/>
    </location>
</feature>
<dbReference type="Proteomes" id="UP001230951">
    <property type="component" value="Unassembled WGS sequence"/>
</dbReference>
<protein>
    <recommendedName>
        <fullName evidence="6">DUF222 domain-containing protein</fullName>
    </recommendedName>
</protein>
<reference evidence="2 4" key="1">
    <citation type="submission" date="2023-07" db="EMBL/GenBank/DDBJ databases">
        <title>Sorghum-associated microbial communities from plants grown in Nebraska, USA.</title>
        <authorList>
            <person name="Schachtman D."/>
        </authorList>
    </citation>
    <scope>NUCLEOTIDE SEQUENCE</scope>
    <source>
        <strain evidence="2">DS1006</strain>
        <strain evidence="3 4">DS1016</strain>
    </source>
</reference>
<evidence type="ECO:0008006" key="6">
    <source>
        <dbReference type="Google" id="ProtNLM"/>
    </source>
</evidence>
<evidence type="ECO:0000313" key="2">
    <source>
        <dbReference type="EMBL" id="MDP9904589.1"/>
    </source>
</evidence>
<evidence type="ECO:0000313" key="3">
    <source>
        <dbReference type="EMBL" id="MDQ0180982.1"/>
    </source>
</evidence>
<feature type="compositionally biased region" description="Low complexity" evidence="1">
    <location>
        <begin position="113"/>
        <end position="122"/>
    </location>
</feature>
<evidence type="ECO:0000313" key="4">
    <source>
        <dbReference type="Proteomes" id="UP001230951"/>
    </source>
</evidence>
<dbReference type="Proteomes" id="UP001242995">
    <property type="component" value="Unassembled WGS sequence"/>
</dbReference>
<dbReference type="EMBL" id="JAUSRG010000003">
    <property type="protein sequence ID" value="MDP9904589.1"/>
    <property type="molecule type" value="Genomic_DNA"/>
</dbReference>
<comment type="caution">
    <text evidence="2">The sequence shown here is derived from an EMBL/GenBank/DDBJ whole genome shotgun (WGS) entry which is preliminary data.</text>
</comment>
<name>A0AAW8DHF1_9MICC</name>
<organism evidence="2 5">
    <name type="scientific">Arthrobacter bambusae</name>
    <dbReference type="NCBI Taxonomy" id="1338426"/>
    <lineage>
        <taxon>Bacteria</taxon>
        <taxon>Bacillati</taxon>
        <taxon>Actinomycetota</taxon>
        <taxon>Actinomycetes</taxon>
        <taxon>Micrococcales</taxon>
        <taxon>Micrococcaceae</taxon>
        <taxon>Arthrobacter</taxon>
    </lineage>
</organism>
<dbReference type="EMBL" id="JAUSTF010000004">
    <property type="protein sequence ID" value="MDQ0180982.1"/>
    <property type="molecule type" value="Genomic_DNA"/>
</dbReference>
<sequence>MTMPGTSFRDMLEDVKTSGPAEVDTSFLDEYRRTGTVPKGGQDNAAPHRQGEEPAPGQYASEPEVIADEEMPTREPEVDSFDRDAERERDDDAHRPDEPKSLSAGSRGGSGISGAAPSGSAAHPVQGEVMAPVTAPPPPPPVGDDSDADLAEQLDKALDAEDVQRRDHDRMRDISAARKSDQRDAIQGAASGVKGGASNGTGDSLPESGFRLLGAESQLMVRNLPFPLMEAMREQLRSGAVRERGVSDSTARGFSKRLSQPALVAAFLLAHFDVRIDTDQATRTAVELFRSQDPLLGSVVERMDALERRENDHSTQLQRLQEALQLVHETSAAIEQAVAYSIADRTENFLRGSHNIHDAPITHKDAIYVRDKVRDETRKRAKFEKDRDGKPIR</sequence>
<keyword evidence="4" id="KW-1185">Reference proteome</keyword>
<dbReference type="RefSeq" id="WP_306960375.1">
    <property type="nucleotide sequence ID" value="NZ_JAUSRG010000003.1"/>
</dbReference>